<evidence type="ECO:0000256" key="1">
    <source>
        <dbReference type="ARBA" id="ARBA00004141"/>
    </source>
</evidence>
<keyword evidence="3 7" id="KW-0812">Transmembrane</keyword>
<name>A0AAW1R8W9_9CHLO</name>
<keyword evidence="4" id="KW-0053">Apoptosis</keyword>
<evidence type="ECO:0000313" key="8">
    <source>
        <dbReference type="EMBL" id="KAK9829802.1"/>
    </source>
</evidence>
<evidence type="ECO:0000256" key="7">
    <source>
        <dbReference type="RuleBase" id="RU004379"/>
    </source>
</evidence>
<dbReference type="EMBL" id="JALJOR010000001">
    <property type="protein sequence ID" value="KAK9829802.1"/>
    <property type="molecule type" value="Genomic_DNA"/>
</dbReference>
<reference evidence="8 9" key="1">
    <citation type="journal article" date="2024" name="Nat. Commun.">
        <title>Phylogenomics reveals the evolutionary origins of lichenization in chlorophyte algae.</title>
        <authorList>
            <person name="Puginier C."/>
            <person name="Libourel C."/>
            <person name="Otte J."/>
            <person name="Skaloud P."/>
            <person name="Haon M."/>
            <person name="Grisel S."/>
            <person name="Petersen M."/>
            <person name="Berrin J.G."/>
            <person name="Delaux P.M."/>
            <person name="Dal Grande F."/>
            <person name="Keller J."/>
        </authorList>
    </citation>
    <scope>NUCLEOTIDE SEQUENCE [LARGE SCALE GENOMIC DNA]</scope>
    <source>
        <strain evidence="8 9">SAG 2043</strain>
    </source>
</reference>
<dbReference type="AlphaFoldDB" id="A0AAW1R8W9"/>
<proteinExistence type="inferred from homology"/>
<gene>
    <name evidence="8" type="ORF">WJX72_007986</name>
</gene>
<feature type="transmembrane region" description="Helical" evidence="7">
    <location>
        <begin position="36"/>
        <end position="53"/>
    </location>
</feature>
<evidence type="ECO:0000313" key="9">
    <source>
        <dbReference type="Proteomes" id="UP001489004"/>
    </source>
</evidence>
<accession>A0AAW1R8W9</accession>
<comment type="subcellular location">
    <subcellularLocation>
        <location evidence="1">Membrane</location>
        <topology evidence="1">Multi-pass membrane protein</topology>
    </subcellularLocation>
</comment>
<dbReference type="Pfam" id="PF01027">
    <property type="entry name" value="Bax1-I"/>
    <property type="match status" value="1"/>
</dbReference>
<sequence length="245" mass="27005">MDYVDRMFGRQQAVNLDNVFKFTDLSPTVQKHLQKVYLTLTCALLAATVGVVVSVFTGIGGLLTMLGFMGCVFGLLALQPTPQNLNKRYLLLAGAAFCQGCSLGPLISLVLATQPGVLLTALLGTCLVFACFSGAAMISRRRSYLFLGGTLSSAMSLMLVLRLGSWLFGGRALVFQAELYGGLLIFMGYVLFDTQMIIEKAYRGEKDHVKHALDLFVDFGAIFVRLLIILMKNAEKREQDKRRRR</sequence>
<comment type="caution">
    <text evidence="8">The sequence shown here is derived from an EMBL/GenBank/DDBJ whole genome shotgun (WGS) entry which is preliminary data.</text>
</comment>
<dbReference type="PANTHER" id="PTHR23291:SF32">
    <property type="entry name" value="BAX INHIBITOR 1"/>
    <property type="match status" value="1"/>
</dbReference>
<keyword evidence="6 7" id="KW-0472">Membrane</keyword>
<keyword evidence="9" id="KW-1185">Reference proteome</keyword>
<comment type="similarity">
    <text evidence="2 7">Belongs to the BI1 family.</text>
</comment>
<evidence type="ECO:0000256" key="5">
    <source>
        <dbReference type="ARBA" id="ARBA00022989"/>
    </source>
</evidence>
<dbReference type="Proteomes" id="UP001489004">
    <property type="component" value="Unassembled WGS sequence"/>
</dbReference>
<protein>
    <recommendedName>
        <fullName evidence="10">Bax inhibitor 1</fullName>
    </recommendedName>
</protein>
<evidence type="ECO:0000256" key="3">
    <source>
        <dbReference type="ARBA" id="ARBA00022692"/>
    </source>
</evidence>
<feature type="transmembrane region" description="Helical" evidence="7">
    <location>
        <begin position="90"/>
        <end position="111"/>
    </location>
</feature>
<dbReference type="InterPro" id="IPR006213">
    <property type="entry name" value="Bax_inhbtr1_CS"/>
</dbReference>
<dbReference type="GO" id="GO:0016020">
    <property type="term" value="C:membrane"/>
    <property type="evidence" value="ECO:0007669"/>
    <property type="project" value="UniProtKB-SubCell"/>
</dbReference>
<feature type="transmembrane region" description="Helical" evidence="7">
    <location>
        <begin position="145"/>
        <end position="167"/>
    </location>
</feature>
<evidence type="ECO:0008006" key="10">
    <source>
        <dbReference type="Google" id="ProtNLM"/>
    </source>
</evidence>
<keyword evidence="5 7" id="KW-1133">Transmembrane helix</keyword>
<evidence type="ECO:0000256" key="2">
    <source>
        <dbReference type="ARBA" id="ARBA00010350"/>
    </source>
</evidence>
<evidence type="ECO:0000256" key="6">
    <source>
        <dbReference type="ARBA" id="ARBA00023136"/>
    </source>
</evidence>
<organism evidence="8 9">
    <name type="scientific">[Myrmecia] bisecta</name>
    <dbReference type="NCBI Taxonomy" id="41462"/>
    <lineage>
        <taxon>Eukaryota</taxon>
        <taxon>Viridiplantae</taxon>
        <taxon>Chlorophyta</taxon>
        <taxon>core chlorophytes</taxon>
        <taxon>Trebouxiophyceae</taxon>
        <taxon>Trebouxiales</taxon>
        <taxon>Trebouxiaceae</taxon>
        <taxon>Myrmecia</taxon>
    </lineage>
</organism>
<feature type="transmembrane region" description="Helical" evidence="7">
    <location>
        <begin position="117"/>
        <end position="138"/>
    </location>
</feature>
<feature type="transmembrane region" description="Helical" evidence="7">
    <location>
        <begin position="173"/>
        <end position="192"/>
    </location>
</feature>
<feature type="transmembrane region" description="Helical" evidence="7">
    <location>
        <begin position="59"/>
        <end position="78"/>
    </location>
</feature>
<evidence type="ECO:0000256" key="4">
    <source>
        <dbReference type="ARBA" id="ARBA00022703"/>
    </source>
</evidence>
<dbReference type="PANTHER" id="PTHR23291">
    <property type="entry name" value="BAX INHIBITOR-RELATED"/>
    <property type="match status" value="1"/>
</dbReference>
<dbReference type="PROSITE" id="PS01243">
    <property type="entry name" value="BI1"/>
    <property type="match status" value="1"/>
</dbReference>
<dbReference type="InterPro" id="IPR006214">
    <property type="entry name" value="Bax_inhibitor_1-related"/>
</dbReference>
<dbReference type="CDD" id="cd10430">
    <property type="entry name" value="BI-1"/>
    <property type="match status" value="1"/>
</dbReference>